<dbReference type="Proteomes" id="UP001147653">
    <property type="component" value="Unassembled WGS sequence"/>
</dbReference>
<evidence type="ECO:0000259" key="3">
    <source>
        <dbReference type="PROSITE" id="PS51820"/>
    </source>
</evidence>
<dbReference type="InterPro" id="IPR011658">
    <property type="entry name" value="PA14_dom"/>
</dbReference>
<dbReference type="PANTHER" id="PTHR33546">
    <property type="entry name" value="LARGE, MULTIFUNCTIONAL SECRETED PROTEIN-RELATED"/>
    <property type="match status" value="1"/>
</dbReference>
<dbReference type="PANTHER" id="PTHR33546:SF1">
    <property type="entry name" value="LARGE, MULTIFUNCTIONAL SECRETED PROTEIN"/>
    <property type="match status" value="1"/>
</dbReference>
<dbReference type="InterPro" id="IPR008979">
    <property type="entry name" value="Galactose-bd-like_sf"/>
</dbReference>
<dbReference type="Gene3D" id="3.90.182.10">
    <property type="entry name" value="Toxin - Anthrax Protective Antigen,domain 1"/>
    <property type="match status" value="1"/>
</dbReference>
<evidence type="ECO:0000259" key="2">
    <source>
        <dbReference type="PROSITE" id="PS51175"/>
    </source>
</evidence>
<reference evidence="4" key="1">
    <citation type="submission" date="2022-10" db="EMBL/GenBank/DDBJ databases">
        <title>The WGS of Solirubrobacter phytolaccae KCTC 29190.</title>
        <authorList>
            <person name="Jiang Z."/>
        </authorList>
    </citation>
    <scope>NUCLEOTIDE SEQUENCE</scope>
    <source>
        <strain evidence="4">KCTC 29190</strain>
    </source>
</reference>
<dbReference type="NCBIfam" id="NF047446">
    <property type="entry name" value="barrel_OmpL47"/>
    <property type="match status" value="1"/>
</dbReference>
<dbReference type="InterPro" id="IPR037524">
    <property type="entry name" value="PA14/GLEYA"/>
</dbReference>
<dbReference type="SUPFAM" id="SSF81296">
    <property type="entry name" value="E set domains"/>
    <property type="match status" value="1"/>
</dbReference>
<evidence type="ECO:0000313" key="4">
    <source>
        <dbReference type="EMBL" id="MDA0181251.1"/>
    </source>
</evidence>
<protein>
    <submittedName>
        <fullName evidence="4">DUF1080 domain-containing protein</fullName>
    </submittedName>
</protein>
<accession>A0A9X3S995</accession>
<dbReference type="GO" id="GO:0016787">
    <property type="term" value="F:hydrolase activity"/>
    <property type="evidence" value="ECO:0007669"/>
    <property type="project" value="InterPro"/>
</dbReference>
<feature type="domain" description="PA14" evidence="3">
    <location>
        <begin position="34"/>
        <end position="178"/>
    </location>
</feature>
<dbReference type="AlphaFoldDB" id="A0A9X3S995"/>
<name>A0A9X3S995_9ACTN</name>
<sequence length="1228" mass="131422">MGRGNWRGRVGAVAVVCAGATVALTGSASAQLPPQQPGVTLRTYQLGSTPNELCTIKAGTTPNVDKVMSTINWTTTDQFGASNNFLSHVFANLTVATAGEHTFRLSSDDGSRLKINGSVVIDHDLTHGADPPKDGAVTLTAGVHTLDVDYFDRANDQVLKLEWKRPGQSTFEVVPTSVLSTDADVVRVVAPGNKYCEGAADTAGDGLRLETVNPNYTLTNLRPAGFEPRVAALDFMADGRMVVLTSGTPRPGADPSVQPGEVFVVSNVTGTTSASQVEYKKVATNLNVPMGIAAIGDKLYVTEKHALTELSADTNGDGMMERRTLVTLPNGGNFHEFNFGLLHDDDYFYVNRSVAINEGGATTSPQPGPNAGTHLRIDRETYAVEYIAGGLRTPNGMTWGPENDIFVMDNQGGWLPASKLVHIKKDRFFNHFTTPAGPFDHKPVSKPVLWLPQNEIANSPSTPITLSDGPFKGQMLFGDVTYGGLQRAFLEKVGGEYQGAVFRHSAGLEAGVNRIIAGPDGALYVGGIGSTGNWQEPGKLRHGLQKLTPNGTNVFDMEKMEVVEGGFKITYTQPLSDDTVADLADGYRVQQWRYVPTSAYGGPKLDEEQLLVTGATASADRKSVTLQIAGLRPDHVVHVRSPRPFSAANGQELWNTEAWYTLNTIPGYKTPAESGFYEAEEAALLGGMQYDTEHSGYSGSGFADNLAAVGSGVRWQVTVPEDGVYPVRFRYASGVTAGLPVNKRVSIYVNNAKLGQQTFPGTTDWKNWTFLSRDLTLTKGVNTIAVRYDTGDEGRMNFDALQVGNGADHCAPITQEPGYVALYDGTLESLSKWRMAGPGSFGRQEDCSLRSAGGSGMNWFTAQEFGSYTLKLDWKLIKDDNGGIWVGFPNPGTNRDIAINQGYEIQIDESDVPDRLTGSIYTFQGANRDKVVEALKPLGQWNGYEIQVQGQNIKVFLNGVLVNDFTSTDPVRDLTQGFIGIQNHGAGELVWYRNIRLKSGPVTPVDSTPPTVSATLDGTGPVQVTLSAQDESPGAVTVEYRLDGGAWTAYSAPLTVTATGDHTVEYRATDAAGNVSPVGSKTFTIAYVEDTETHELEGTVAPTLAVRLSGTSSLGAFVPNVDRDYTSTTTATVTSTAGAATLTVSDPSATDTGKLVNGSFALAQPLQVRSGAAAFAPLDALVTLRTFAAPISGEPVPVEFKQTIGERDPLRTGRYSKTLTFTLSSTTP</sequence>
<dbReference type="RefSeq" id="WP_270025562.1">
    <property type="nucleotide sequence ID" value="NZ_JAPDDP010000020.1"/>
</dbReference>
<dbReference type="Pfam" id="PF07691">
    <property type="entry name" value="PA14"/>
    <property type="match status" value="1"/>
</dbReference>
<dbReference type="Gene3D" id="2.60.40.10">
    <property type="entry name" value="Immunoglobulins"/>
    <property type="match status" value="1"/>
</dbReference>
<feature type="chain" id="PRO_5040955647" evidence="1">
    <location>
        <begin position="31"/>
        <end position="1228"/>
    </location>
</feature>
<dbReference type="InterPro" id="IPR011042">
    <property type="entry name" value="6-blade_b-propeller_TolB-like"/>
</dbReference>
<dbReference type="CDD" id="cd04083">
    <property type="entry name" value="CBM35_Lmo2446-like"/>
    <property type="match status" value="1"/>
</dbReference>
<comment type="caution">
    <text evidence="4">The sequence shown here is derived from an EMBL/GenBank/DDBJ whole genome shotgun (WGS) entry which is preliminary data.</text>
</comment>
<gene>
    <name evidence="4" type="ORF">OJ997_13165</name>
</gene>
<dbReference type="PROSITE" id="PS51820">
    <property type="entry name" value="PA14"/>
    <property type="match status" value="1"/>
</dbReference>
<dbReference type="InterPro" id="IPR058094">
    <property type="entry name" value="Ig-like_OmpL47-like"/>
</dbReference>
<evidence type="ECO:0000256" key="1">
    <source>
        <dbReference type="SAM" id="SignalP"/>
    </source>
</evidence>
<dbReference type="GO" id="GO:0005975">
    <property type="term" value="P:carbohydrate metabolic process"/>
    <property type="evidence" value="ECO:0007669"/>
    <property type="project" value="UniProtKB-ARBA"/>
</dbReference>
<dbReference type="Pfam" id="PF16990">
    <property type="entry name" value="CBM_35"/>
    <property type="match status" value="1"/>
</dbReference>
<dbReference type="EMBL" id="JAPDDP010000020">
    <property type="protein sequence ID" value="MDA0181251.1"/>
    <property type="molecule type" value="Genomic_DNA"/>
</dbReference>
<organism evidence="4 5">
    <name type="scientific">Solirubrobacter phytolaccae</name>
    <dbReference type="NCBI Taxonomy" id="1404360"/>
    <lineage>
        <taxon>Bacteria</taxon>
        <taxon>Bacillati</taxon>
        <taxon>Actinomycetota</taxon>
        <taxon>Thermoleophilia</taxon>
        <taxon>Solirubrobacterales</taxon>
        <taxon>Solirubrobacteraceae</taxon>
        <taxon>Solirubrobacter</taxon>
    </lineage>
</organism>
<keyword evidence="5" id="KW-1185">Reference proteome</keyword>
<dbReference type="GO" id="GO:0030246">
    <property type="term" value="F:carbohydrate binding"/>
    <property type="evidence" value="ECO:0007669"/>
    <property type="project" value="InterPro"/>
</dbReference>
<feature type="domain" description="CBM6" evidence="2">
    <location>
        <begin position="675"/>
        <end position="804"/>
    </location>
</feature>
<proteinExistence type="predicted"/>
<dbReference type="PROSITE" id="PS51175">
    <property type="entry name" value="CBM6"/>
    <property type="match status" value="1"/>
</dbReference>
<keyword evidence="1" id="KW-0732">Signal</keyword>
<dbReference type="InterPro" id="IPR010496">
    <property type="entry name" value="AL/BT2_dom"/>
</dbReference>
<dbReference type="InterPro" id="IPR005084">
    <property type="entry name" value="CBM6"/>
</dbReference>
<dbReference type="Pfam" id="PF06439">
    <property type="entry name" value="3keto-disac_hyd"/>
    <property type="match status" value="1"/>
</dbReference>
<dbReference type="Gene3D" id="2.60.120.560">
    <property type="entry name" value="Exo-inulinase, domain 1"/>
    <property type="match status" value="1"/>
</dbReference>
<dbReference type="SMART" id="SM00758">
    <property type="entry name" value="PA14"/>
    <property type="match status" value="1"/>
</dbReference>
<dbReference type="Gene3D" id="2.60.120.260">
    <property type="entry name" value="Galactose-binding domain-like"/>
    <property type="match status" value="1"/>
</dbReference>
<dbReference type="InterPro" id="IPR014756">
    <property type="entry name" value="Ig_E-set"/>
</dbReference>
<feature type="signal peptide" evidence="1">
    <location>
        <begin position="1"/>
        <end position="30"/>
    </location>
</feature>
<dbReference type="SUPFAM" id="SSF63825">
    <property type="entry name" value="YWTD domain"/>
    <property type="match status" value="1"/>
</dbReference>
<dbReference type="Gene3D" id="2.120.10.30">
    <property type="entry name" value="TolB, C-terminal domain"/>
    <property type="match status" value="1"/>
</dbReference>
<evidence type="ECO:0000313" key="5">
    <source>
        <dbReference type="Proteomes" id="UP001147653"/>
    </source>
</evidence>
<dbReference type="SUPFAM" id="SSF56988">
    <property type="entry name" value="Anthrax protective antigen"/>
    <property type="match status" value="1"/>
</dbReference>
<dbReference type="InterPro" id="IPR013783">
    <property type="entry name" value="Ig-like_fold"/>
</dbReference>
<dbReference type="SUPFAM" id="SSF49785">
    <property type="entry name" value="Galactose-binding domain-like"/>
    <property type="match status" value="1"/>
</dbReference>